<dbReference type="InParanoid" id="A0A409WMS4"/>
<gene>
    <name evidence="2" type="ORF">CVT26_012315</name>
</gene>
<proteinExistence type="predicted"/>
<dbReference type="EMBL" id="NHYE01004989">
    <property type="protein sequence ID" value="PPQ79761.1"/>
    <property type="molecule type" value="Genomic_DNA"/>
</dbReference>
<comment type="caution">
    <text evidence="2">The sequence shown here is derived from an EMBL/GenBank/DDBJ whole genome shotgun (WGS) entry which is preliminary data.</text>
</comment>
<feature type="compositionally biased region" description="Basic and acidic residues" evidence="1">
    <location>
        <begin position="27"/>
        <end position="48"/>
    </location>
</feature>
<organism evidence="2 3">
    <name type="scientific">Gymnopilus dilepis</name>
    <dbReference type="NCBI Taxonomy" id="231916"/>
    <lineage>
        <taxon>Eukaryota</taxon>
        <taxon>Fungi</taxon>
        <taxon>Dikarya</taxon>
        <taxon>Basidiomycota</taxon>
        <taxon>Agaricomycotina</taxon>
        <taxon>Agaricomycetes</taxon>
        <taxon>Agaricomycetidae</taxon>
        <taxon>Agaricales</taxon>
        <taxon>Agaricineae</taxon>
        <taxon>Hymenogastraceae</taxon>
        <taxon>Gymnopilus</taxon>
    </lineage>
</organism>
<dbReference type="AlphaFoldDB" id="A0A409WMS4"/>
<sequence length="93" mass="10152">MAREGVDTGFGSGVLEWHGNLEEDSDTDRSEGLRRRVAEQKGRGQSRERKARAVFGLTRIAKHRAAPVLALALGSDDDRRLVVVVNAVQLPSS</sequence>
<evidence type="ECO:0000313" key="3">
    <source>
        <dbReference type="Proteomes" id="UP000284706"/>
    </source>
</evidence>
<evidence type="ECO:0000256" key="1">
    <source>
        <dbReference type="SAM" id="MobiDB-lite"/>
    </source>
</evidence>
<reference evidence="2 3" key="1">
    <citation type="journal article" date="2018" name="Evol. Lett.">
        <title>Horizontal gene cluster transfer increased hallucinogenic mushroom diversity.</title>
        <authorList>
            <person name="Reynolds H.T."/>
            <person name="Vijayakumar V."/>
            <person name="Gluck-Thaler E."/>
            <person name="Korotkin H.B."/>
            <person name="Matheny P.B."/>
            <person name="Slot J.C."/>
        </authorList>
    </citation>
    <scope>NUCLEOTIDE SEQUENCE [LARGE SCALE GENOMIC DNA]</scope>
    <source>
        <strain evidence="2 3">SRW20</strain>
    </source>
</reference>
<name>A0A409WMS4_9AGAR</name>
<accession>A0A409WMS4</accession>
<dbReference type="Proteomes" id="UP000284706">
    <property type="component" value="Unassembled WGS sequence"/>
</dbReference>
<feature type="region of interest" description="Disordered" evidence="1">
    <location>
        <begin position="1"/>
        <end position="49"/>
    </location>
</feature>
<evidence type="ECO:0000313" key="2">
    <source>
        <dbReference type="EMBL" id="PPQ79761.1"/>
    </source>
</evidence>
<keyword evidence="3" id="KW-1185">Reference proteome</keyword>
<protein>
    <submittedName>
        <fullName evidence="2">Uncharacterized protein</fullName>
    </submittedName>
</protein>